<protein>
    <submittedName>
        <fullName evidence="1">Uncharacterized protein</fullName>
    </submittedName>
</protein>
<gene>
    <name evidence="1" type="ORF">SK069_03565</name>
</gene>
<dbReference type="EMBL" id="JAXAVX010000001">
    <property type="protein sequence ID" value="MDX8150660.1"/>
    <property type="molecule type" value="Genomic_DNA"/>
</dbReference>
<organism evidence="1 2">
    <name type="scientific">Patulibacter brassicae</name>
    <dbReference type="NCBI Taxonomy" id="1705717"/>
    <lineage>
        <taxon>Bacteria</taxon>
        <taxon>Bacillati</taxon>
        <taxon>Actinomycetota</taxon>
        <taxon>Thermoleophilia</taxon>
        <taxon>Solirubrobacterales</taxon>
        <taxon>Patulibacteraceae</taxon>
        <taxon>Patulibacter</taxon>
    </lineage>
</organism>
<sequence>MTPPVIVTRSDRGLEVHVAAVPGWDGFDKLTQYVIKHHAALVLSSVDGPDARVRRFQVGSTEVVLDYEDPYGNTFVAADPPCPVLLRIASDLERRLGGPTA</sequence>
<comment type="caution">
    <text evidence="1">The sequence shown here is derived from an EMBL/GenBank/DDBJ whole genome shotgun (WGS) entry which is preliminary data.</text>
</comment>
<evidence type="ECO:0000313" key="2">
    <source>
        <dbReference type="Proteomes" id="UP001277761"/>
    </source>
</evidence>
<evidence type="ECO:0000313" key="1">
    <source>
        <dbReference type="EMBL" id="MDX8150660.1"/>
    </source>
</evidence>
<accession>A0ABU4VGW0</accession>
<proteinExistence type="predicted"/>
<keyword evidence="2" id="KW-1185">Reference proteome</keyword>
<name>A0ABU4VGW0_9ACTN</name>
<dbReference type="RefSeq" id="WP_319952805.1">
    <property type="nucleotide sequence ID" value="NZ_JAXAVX010000001.1"/>
</dbReference>
<dbReference type="Proteomes" id="UP001277761">
    <property type="component" value="Unassembled WGS sequence"/>
</dbReference>
<reference evidence="1 2" key="1">
    <citation type="submission" date="2023-11" db="EMBL/GenBank/DDBJ databases">
        <authorList>
            <person name="Xu M."/>
            <person name="Jiang T."/>
        </authorList>
    </citation>
    <scope>NUCLEOTIDE SEQUENCE [LARGE SCALE GENOMIC DNA]</scope>
    <source>
        <strain evidence="1 2">SD</strain>
    </source>
</reference>